<name>R7S1V6_PUNST</name>
<feature type="compositionally biased region" description="Basic and acidic residues" evidence="1">
    <location>
        <begin position="93"/>
        <end position="102"/>
    </location>
</feature>
<dbReference type="Proteomes" id="UP000054196">
    <property type="component" value="Unassembled WGS sequence"/>
</dbReference>
<protein>
    <submittedName>
        <fullName evidence="2">Uncharacterized protein</fullName>
    </submittedName>
</protein>
<reference evidence="3" key="1">
    <citation type="journal article" date="2012" name="Science">
        <title>The Paleozoic origin of enzymatic lignin decomposition reconstructed from 31 fungal genomes.</title>
        <authorList>
            <person name="Floudas D."/>
            <person name="Binder M."/>
            <person name="Riley R."/>
            <person name="Barry K."/>
            <person name="Blanchette R.A."/>
            <person name="Henrissat B."/>
            <person name="Martinez A.T."/>
            <person name="Otillar R."/>
            <person name="Spatafora J.W."/>
            <person name="Yadav J.S."/>
            <person name="Aerts A."/>
            <person name="Benoit I."/>
            <person name="Boyd A."/>
            <person name="Carlson A."/>
            <person name="Copeland A."/>
            <person name="Coutinho P.M."/>
            <person name="de Vries R.P."/>
            <person name="Ferreira P."/>
            <person name="Findley K."/>
            <person name="Foster B."/>
            <person name="Gaskell J."/>
            <person name="Glotzer D."/>
            <person name="Gorecki P."/>
            <person name="Heitman J."/>
            <person name="Hesse C."/>
            <person name="Hori C."/>
            <person name="Igarashi K."/>
            <person name="Jurgens J.A."/>
            <person name="Kallen N."/>
            <person name="Kersten P."/>
            <person name="Kohler A."/>
            <person name="Kuees U."/>
            <person name="Kumar T.K.A."/>
            <person name="Kuo A."/>
            <person name="LaButti K."/>
            <person name="Larrondo L.F."/>
            <person name="Lindquist E."/>
            <person name="Ling A."/>
            <person name="Lombard V."/>
            <person name="Lucas S."/>
            <person name="Lundell T."/>
            <person name="Martin R."/>
            <person name="McLaughlin D.J."/>
            <person name="Morgenstern I."/>
            <person name="Morin E."/>
            <person name="Murat C."/>
            <person name="Nagy L.G."/>
            <person name="Nolan M."/>
            <person name="Ohm R.A."/>
            <person name="Patyshakuliyeva A."/>
            <person name="Rokas A."/>
            <person name="Ruiz-Duenas F.J."/>
            <person name="Sabat G."/>
            <person name="Salamov A."/>
            <person name="Samejima M."/>
            <person name="Schmutz J."/>
            <person name="Slot J.C."/>
            <person name="St John F."/>
            <person name="Stenlid J."/>
            <person name="Sun H."/>
            <person name="Sun S."/>
            <person name="Syed K."/>
            <person name="Tsang A."/>
            <person name="Wiebenga A."/>
            <person name="Young D."/>
            <person name="Pisabarro A."/>
            <person name="Eastwood D.C."/>
            <person name="Martin F."/>
            <person name="Cullen D."/>
            <person name="Grigoriev I.V."/>
            <person name="Hibbett D.S."/>
        </authorList>
    </citation>
    <scope>NUCLEOTIDE SEQUENCE [LARGE SCALE GENOMIC DNA]</scope>
    <source>
        <strain evidence="3">HHB-11173 SS5</strain>
    </source>
</reference>
<keyword evidence="3" id="KW-1185">Reference proteome</keyword>
<accession>R7S1V6</accession>
<dbReference type="RefSeq" id="XP_007389550.1">
    <property type="nucleotide sequence ID" value="XM_007389488.1"/>
</dbReference>
<evidence type="ECO:0000313" key="2">
    <source>
        <dbReference type="EMBL" id="EIN03221.1"/>
    </source>
</evidence>
<dbReference type="GeneID" id="18880454"/>
<dbReference type="AlphaFoldDB" id="R7S1V6"/>
<dbReference type="EMBL" id="JH687732">
    <property type="protein sequence ID" value="EIN03221.1"/>
    <property type="molecule type" value="Genomic_DNA"/>
</dbReference>
<organism evidence="2 3">
    <name type="scientific">Punctularia strigosozonata (strain HHB-11173)</name>
    <name type="common">White-rot fungus</name>
    <dbReference type="NCBI Taxonomy" id="741275"/>
    <lineage>
        <taxon>Eukaryota</taxon>
        <taxon>Fungi</taxon>
        <taxon>Dikarya</taxon>
        <taxon>Basidiomycota</taxon>
        <taxon>Agaricomycotina</taxon>
        <taxon>Agaricomycetes</taxon>
        <taxon>Corticiales</taxon>
        <taxon>Punctulariaceae</taxon>
        <taxon>Punctularia</taxon>
    </lineage>
</organism>
<evidence type="ECO:0000313" key="3">
    <source>
        <dbReference type="Proteomes" id="UP000054196"/>
    </source>
</evidence>
<evidence type="ECO:0000256" key="1">
    <source>
        <dbReference type="SAM" id="MobiDB-lite"/>
    </source>
</evidence>
<dbReference type="HOGENOM" id="CLU_2278860_0_0_1"/>
<feature type="region of interest" description="Disordered" evidence="1">
    <location>
        <begin position="1"/>
        <end position="102"/>
    </location>
</feature>
<gene>
    <name evidence="2" type="ORF">PUNSTDRAFT_139759</name>
</gene>
<proteinExistence type="predicted"/>
<dbReference type="KEGG" id="psq:PUNSTDRAFT_139759"/>
<sequence>METRRVSDLGPAEWFNIEAKTESAGGSGNGNAPQSGPARREFITPRTDGNEGDTEEENEVRRTTSIIRSRPETDEEDDLTMVPRHHVPPLLRHNQDRSKDEQ</sequence>